<keyword evidence="1" id="KW-0812">Transmembrane</keyword>
<keyword evidence="3" id="KW-1185">Reference proteome</keyword>
<gene>
    <name evidence="2" type="ORF">GCM10008098_26800</name>
</gene>
<dbReference type="EMBL" id="BMXT01000003">
    <property type="protein sequence ID" value="GGY32052.1"/>
    <property type="molecule type" value="Genomic_DNA"/>
</dbReference>
<evidence type="ECO:0000313" key="3">
    <source>
        <dbReference type="Proteomes" id="UP000621898"/>
    </source>
</evidence>
<feature type="transmembrane region" description="Helical" evidence="1">
    <location>
        <begin position="81"/>
        <end position="101"/>
    </location>
</feature>
<evidence type="ECO:0008006" key="4">
    <source>
        <dbReference type="Google" id="ProtNLM"/>
    </source>
</evidence>
<feature type="transmembrane region" description="Helical" evidence="1">
    <location>
        <begin position="107"/>
        <end position="125"/>
    </location>
</feature>
<evidence type="ECO:0000313" key="2">
    <source>
        <dbReference type="EMBL" id="GGY32052.1"/>
    </source>
</evidence>
<accession>A0ABQ3A4T4</accession>
<dbReference type="Proteomes" id="UP000621898">
    <property type="component" value="Unassembled WGS sequence"/>
</dbReference>
<proteinExistence type="predicted"/>
<organism evidence="2 3">
    <name type="scientific">Rhodanobacter panaciterrae</name>
    <dbReference type="NCBI Taxonomy" id="490572"/>
    <lineage>
        <taxon>Bacteria</taxon>
        <taxon>Pseudomonadati</taxon>
        <taxon>Pseudomonadota</taxon>
        <taxon>Gammaproteobacteria</taxon>
        <taxon>Lysobacterales</taxon>
        <taxon>Rhodanobacteraceae</taxon>
        <taxon>Rhodanobacter</taxon>
    </lineage>
</organism>
<comment type="caution">
    <text evidence="2">The sequence shown here is derived from an EMBL/GenBank/DDBJ whole genome shotgun (WGS) entry which is preliminary data.</text>
</comment>
<keyword evidence="1" id="KW-1133">Transmembrane helix</keyword>
<name>A0ABQ3A4T4_9GAMM</name>
<feature type="transmembrane region" description="Helical" evidence="1">
    <location>
        <begin position="47"/>
        <end position="69"/>
    </location>
</feature>
<protein>
    <recommendedName>
        <fullName evidence="4">ATP synthase I chain</fullName>
    </recommendedName>
</protein>
<feature type="transmembrane region" description="Helical" evidence="1">
    <location>
        <begin position="21"/>
        <end position="41"/>
    </location>
</feature>
<evidence type="ECO:0000256" key="1">
    <source>
        <dbReference type="SAM" id="Phobius"/>
    </source>
</evidence>
<keyword evidence="1" id="KW-0472">Membrane</keyword>
<sequence length="129" mass="13562">METARRRYVLNSLASGRRLALRIMLLQLAVAMLAGLAFLALGRREAVSAAAGAAIVALGTALLSARFFSGLSGAGMALSRLLTGMILKWIVIVGGLIMILVQFKLPPLAAITGLVAAYAVYLLAFRFKG</sequence>
<reference evidence="3" key="1">
    <citation type="journal article" date="2019" name="Int. J. Syst. Evol. Microbiol.">
        <title>The Global Catalogue of Microorganisms (GCM) 10K type strain sequencing project: providing services to taxonomists for standard genome sequencing and annotation.</title>
        <authorList>
            <consortium name="The Broad Institute Genomics Platform"/>
            <consortium name="The Broad Institute Genome Sequencing Center for Infectious Disease"/>
            <person name="Wu L."/>
            <person name="Ma J."/>
        </authorList>
    </citation>
    <scope>NUCLEOTIDE SEQUENCE [LARGE SCALE GENOMIC DNA]</scope>
    <source>
        <strain evidence="3">KCTC 22232</strain>
    </source>
</reference>